<accession>A0A7C6A9I4</accession>
<organism evidence="2">
    <name type="scientific">candidate division WOR-3 bacterium</name>
    <dbReference type="NCBI Taxonomy" id="2052148"/>
    <lineage>
        <taxon>Bacteria</taxon>
        <taxon>Bacteria division WOR-3</taxon>
    </lineage>
</organism>
<proteinExistence type="predicted"/>
<keyword evidence="1" id="KW-0732">Signal</keyword>
<comment type="caution">
    <text evidence="2">The sequence shown here is derived from an EMBL/GenBank/DDBJ whole genome shotgun (WGS) entry which is preliminary data.</text>
</comment>
<dbReference type="AlphaFoldDB" id="A0A7C6A9I4"/>
<feature type="chain" id="PRO_5028069517" description="Phospholipase/carboxylesterase/thioesterase domain-containing protein" evidence="1">
    <location>
        <begin position="24"/>
        <end position="225"/>
    </location>
</feature>
<dbReference type="SUPFAM" id="SSF53474">
    <property type="entry name" value="alpha/beta-Hydrolases"/>
    <property type="match status" value="1"/>
</dbReference>
<evidence type="ECO:0008006" key="3">
    <source>
        <dbReference type="Google" id="ProtNLM"/>
    </source>
</evidence>
<feature type="signal peptide" evidence="1">
    <location>
        <begin position="1"/>
        <end position="23"/>
    </location>
</feature>
<dbReference type="EMBL" id="DTLI01000157">
    <property type="protein sequence ID" value="HHS52525.1"/>
    <property type="molecule type" value="Genomic_DNA"/>
</dbReference>
<sequence length="225" mass="25804">MNKNFSRINLLFVLITIFTTSFAEDIFCDADSDCFYVPKKVKKLKQKVPALIYLDCGGATAKNLDSIKIIGDSLKWILACCHKSRNHRNSLLNDKDIVKTYQKLVRNYKVDSSRIFLYGFSGMGVQALMELFLHPEFFRGVMAVCAHSGAMGFAQLENLKDNLIYLVSRSEDWNLKENLLIHQQFQEFRILDTLVITPGKHNIGDKFELLQGCLWLSRNSNNKKP</sequence>
<evidence type="ECO:0000256" key="1">
    <source>
        <dbReference type="SAM" id="SignalP"/>
    </source>
</evidence>
<reference evidence="2" key="1">
    <citation type="journal article" date="2020" name="mSystems">
        <title>Genome- and Community-Level Interaction Insights into Carbon Utilization and Element Cycling Functions of Hydrothermarchaeota in Hydrothermal Sediment.</title>
        <authorList>
            <person name="Zhou Z."/>
            <person name="Liu Y."/>
            <person name="Xu W."/>
            <person name="Pan J."/>
            <person name="Luo Z.H."/>
            <person name="Li M."/>
        </authorList>
    </citation>
    <scope>NUCLEOTIDE SEQUENCE [LARGE SCALE GENOMIC DNA]</scope>
    <source>
        <strain evidence="2">SpSt-876</strain>
    </source>
</reference>
<name>A0A7C6A9I4_UNCW3</name>
<gene>
    <name evidence="2" type="ORF">ENW73_06640</name>
</gene>
<evidence type="ECO:0000313" key="2">
    <source>
        <dbReference type="EMBL" id="HHS52525.1"/>
    </source>
</evidence>
<protein>
    <recommendedName>
        <fullName evidence="3">Phospholipase/carboxylesterase/thioesterase domain-containing protein</fullName>
    </recommendedName>
</protein>
<dbReference type="Gene3D" id="3.40.50.1820">
    <property type="entry name" value="alpha/beta hydrolase"/>
    <property type="match status" value="1"/>
</dbReference>
<dbReference type="InterPro" id="IPR029058">
    <property type="entry name" value="AB_hydrolase_fold"/>
</dbReference>